<evidence type="ECO:0000256" key="1">
    <source>
        <dbReference type="SAM" id="MobiDB-lite"/>
    </source>
</evidence>
<accession>A0A4C1YRH0</accession>
<name>A0A4C1YRH0_EUMVA</name>
<feature type="region of interest" description="Disordered" evidence="1">
    <location>
        <begin position="1"/>
        <end position="20"/>
    </location>
</feature>
<dbReference type="AlphaFoldDB" id="A0A4C1YRH0"/>
<keyword evidence="3" id="KW-1185">Reference proteome</keyword>
<evidence type="ECO:0000313" key="3">
    <source>
        <dbReference type="Proteomes" id="UP000299102"/>
    </source>
</evidence>
<gene>
    <name evidence="2" type="ORF">EVAR_98965_1</name>
</gene>
<sequence length="92" mass="10240">MRIDRSGQGRPTHAARPSRSAAYRAMIGRDAPGVCPSFVANECIPLQTFKYASAGRPSGHVYESFRCHLDVHKYYFAAWTVWRGPAVLRPCG</sequence>
<dbReference type="Proteomes" id="UP000299102">
    <property type="component" value="Unassembled WGS sequence"/>
</dbReference>
<proteinExistence type="predicted"/>
<dbReference type="EMBL" id="BGZK01001334">
    <property type="protein sequence ID" value="GBP77512.1"/>
    <property type="molecule type" value="Genomic_DNA"/>
</dbReference>
<organism evidence="2 3">
    <name type="scientific">Eumeta variegata</name>
    <name type="common">Bagworm moth</name>
    <name type="synonym">Eumeta japonica</name>
    <dbReference type="NCBI Taxonomy" id="151549"/>
    <lineage>
        <taxon>Eukaryota</taxon>
        <taxon>Metazoa</taxon>
        <taxon>Ecdysozoa</taxon>
        <taxon>Arthropoda</taxon>
        <taxon>Hexapoda</taxon>
        <taxon>Insecta</taxon>
        <taxon>Pterygota</taxon>
        <taxon>Neoptera</taxon>
        <taxon>Endopterygota</taxon>
        <taxon>Lepidoptera</taxon>
        <taxon>Glossata</taxon>
        <taxon>Ditrysia</taxon>
        <taxon>Tineoidea</taxon>
        <taxon>Psychidae</taxon>
        <taxon>Oiketicinae</taxon>
        <taxon>Eumeta</taxon>
    </lineage>
</organism>
<evidence type="ECO:0000313" key="2">
    <source>
        <dbReference type="EMBL" id="GBP77512.1"/>
    </source>
</evidence>
<protein>
    <submittedName>
        <fullName evidence="2">Uncharacterized protein</fullName>
    </submittedName>
</protein>
<comment type="caution">
    <text evidence="2">The sequence shown here is derived from an EMBL/GenBank/DDBJ whole genome shotgun (WGS) entry which is preliminary data.</text>
</comment>
<reference evidence="2 3" key="1">
    <citation type="journal article" date="2019" name="Commun. Biol.">
        <title>The bagworm genome reveals a unique fibroin gene that provides high tensile strength.</title>
        <authorList>
            <person name="Kono N."/>
            <person name="Nakamura H."/>
            <person name="Ohtoshi R."/>
            <person name="Tomita M."/>
            <person name="Numata K."/>
            <person name="Arakawa K."/>
        </authorList>
    </citation>
    <scope>NUCLEOTIDE SEQUENCE [LARGE SCALE GENOMIC DNA]</scope>
</reference>